<name>A0A1G4TPJ4_9BACL</name>
<dbReference type="AlphaFoldDB" id="A0A1G4TPJ4"/>
<feature type="domain" description="Transposase IS701-like DDE" evidence="1">
    <location>
        <begin position="55"/>
        <end position="169"/>
    </location>
</feature>
<dbReference type="EMBL" id="FMTT01000060">
    <property type="protein sequence ID" value="SCW83147.1"/>
    <property type="molecule type" value="Genomic_DNA"/>
</dbReference>
<organism evidence="2 3">
    <name type="scientific">Paenibacillus tianmuensis</name>
    <dbReference type="NCBI Taxonomy" id="624147"/>
    <lineage>
        <taxon>Bacteria</taxon>
        <taxon>Bacillati</taxon>
        <taxon>Bacillota</taxon>
        <taxon>Bacilli</taxon>
        <taxon>Bacillales</taxon>
        <taxon>Paenibacillaceae</taxon>
        <taxon>Paenibacillus</taxon>
    </lineage>
</organism>
<dbReference type="SUPFAM" id="SSF53098">
    <property type="entry name" value="Ribonuclease H-like"/>
    <property type="match status" value="1"/>
</dbReference>
<sequence length="214" mass="25052">MIEQKQSLDQLPKEIKAAFMELNILKHLNGAGFKKKFGFTCAYLFRIIFTLLFHQKNWFRLLESVKQESFPGKDAVYRFLNHGGYAWRRFLLSLSSDTVQRVERLTSERRETAFIFDDSMFERNRSKAVEMLARFRDHATGAYYKGFRMLTMGWSDGHSFIPMDFALLSSLNSGINGMTEGMDKRTHGYKRRQEALCSCQKKIKSKTRKNKVLD</sequence>
<proteinExistence type="predicted"/>
<reference evidence="3" key="1">
    <citation type="submission" date="2016-10" db="EMBL/GenBank/DDBJ databases">
        <authorList>
            <person name="Varghese N."/>
            <person name="Submissions S."/>
        </authorList>
    </citation>
    <scope>NUCLEOTIDE SEQUENCE [LARGE SCALE GENOMIC DNA]</scope>
    <source>
        <strain evidence="3">CGMCC 1.8946</strain>
    </source>
</reference>
<keyword evidence="3" id="KW-1185">Reference proteome</keyword>
<dbReference type="InterPro" id="IPR012337">
    <property type="entry name" value="RNaseH-like_sf"/>
</dbReference>
<accession>A0A1G4TPJ4</accession>
<evidence type="ECO:0000313" key="2">
    <source>
        <dbReference type="EMBL" id="SCW83147.1"/>
    </source>
</evidence>
<dbReference type="InterPro" id="IPR038721">
    <property type="entry name" value="IS701-like_DDE_dom"/>
</dbReference>
<dbReference type="Proteomes" id="UP000198601">
    <property type="component" value="Unassembled WGS sequence"/>
</dbReference>
<dbReference type="Pfam" id="PF13546">
    <property type="entry name" value="DDE_5"/>
    <property type="match status" value="1"/>
</dbReference>
<evidence type="ECO:0000259" key="1">
    <source>
        <dbReference type="Pfam" id="PF13546"/>
    </source>
</evidence>
<dbReference type="STRING" id="624147.SAMN04487970_106011"/>
<gene>
    <name evidence="2" type="ORF">SAMN04487970_106011</name>
</gene>
<evidence type="ECO:0000313" key="3">
    <source>
        <dbReference type="Proteomes" id="UP000198601"/>
    </source>
</evidence>
<protein>
    <recommendedName>
        <fullName evidence="1">Transposase IS701-like DDE domain-containing protein</fullName>
    </recommendedName>
</protein>